<dbReference type="Proteomes" id="UP000035996">
    <property type="component" value="Unassembled WGS sequence"/>
</dbReference>
<dbReference type="Pfam" id="PF02517">
    <property type="entry name" value="Rce1-like"/>
    <property type="match status" value="1"/>
</dbReference>
<evidence type="ECO:0000259" key="2">
    <source>
        <dbReference type="Pfam" id="PF02517"/>
    </source>
</evidence>
<keyword evidence="1" id="KW-0472">Membrane</keyword>
<dbReference type="GO" id="GO:0080120">
    <property type="term" value="P:CAAX-box protein maturation"/>
    <property type="evidence" value="ECO:0007669"/>
    <property type="project" value="UniProtKB-ARBA"/>
</dbReference>
<protein>
    <recommendedName>
        <fullName evidence="2">CAAX prenyl protease 2/Lysostaphin resistance protein A-like domain-containing protein</fullName>
    </recommendedName>
</protein>
<keyword evidence="1" id="KW-0812">Transmembrane</keyword>
<feature type="transmembrane region" description="Helical" evidence="1">
    <location>
        <begin position="143"/>
        <end position="173"/>
    </location>
</feature>
<feature type="transmembrane region" description="Helical" evidence="1">
    <location>
        <begin position="29"/>
        <end position="52"/>
    </location>
</feature>
<gene>
    <name evidence="3" type="ORF">AB986_03030</name>
</gene>
<keyword evidence="4" id="KW-1185">Reference proteome</keyword>
<dbReference type="InterPro" id="IPR003675">
    <property type="entry name" value="Rce1/LyrA-like_dom"/>
</dbReference>
<evidence type="ECO:0000313" key="4">
    <source>
        <dbReference type="Proteomes" id="UP000035996"/>
    </source>
</evidence>
<dbReference type="OrthoDB" id="1903300at2"/>
<organism evidence="3 4">
    <name type="scientific">Guptibacillus hwajinpoensis</name>
    <dbReference type="NCBI Taxonomy" id="208199"/>
    <lineage>
        <taxon>Bacteria</taxon>
        <taxon>Bacillati</taxon>
        <taxon>Bacillota</taxon>
        <taxon>Bacilli</taxon>
        <taxon>Bacillales</taxon>
        <taxon>Guptibacillaceae</taxon>
        <taxon>Guptibacillus</taxon>
    </lineage>
</organism>
<name>A0A0J6FVB8_9BACL</name>
<dbReference type="STRING" id="157733.AB986_03030"/>
<feature type="domain" description="CAAX prenyl protease 2/Lysostaphin resistance protein A-like" evidence="2">
    <location>
        <begin position="103"/>
        <end position="191"/>
    </location>
</feature>
<proteinExistence type="predicted"/>
<feature type="transmembrane region" description="Helical" evidence="1">
    <location>
        <begin position="104"/>
        <end position="122"/>
    </location>
</feature>
<evidence type="ECO:0000313" key="3">
    <source>
        <dbReference type="EMBL" id="KMM38302.1"/>
    </source>
</evidence>
<feature type="transmembrane region" description="Helical" evidence="1">
    <location>
        <begin position="179"/>
        <end position="199"/>
    </location>
</feature>
<evidence type="ECO:0000256" key="1">
    <source>
        <dbReference type="SAM" id="Phobius"/>
    </source>
</evidence>
<sequence>MNQKIILLSSLLLAHSLLFISFVHYPETFWPVFTITLSILIFNSITTGSLVFKKITSTDTVYIVASAIFLYLLSYVGIQLIQWLTPSLFEDMEQFYDIVQPAKAWHYISLVLIVIPGEEIYWRGYIQQQFKKYKKGDTIIIATLLYAVAHLYSGAPLLIVAALVGGVIWGWIYEKRGNFWVPLLSHILYDLLILVFIPLL</sequence>
<dbReference type="EMBL" id="LELK01000001">
    <property type="protein sequence ID" value="KMM38302.1"/>
    <property type="molecule type" value="Genomic_DNA"/>
</dbReference>
<keyword evidence="1" id="KW-1133">Transmembrane helix</keyword>
<dbReference type="RefSeq" id="WP_048309412.1">
    <property type="nucleotide sequence ID" value="NZ_CP119526.1"/>
</dbReference>
<feature type="transmembrane region" description="Helical" evidence="1">
    <location>
        <begin position="61"/>
        <end position="84"/>
    </location>
</feature>
<accession>A0A0J6FVB8</accession>
<dbReference type="AlphaFoldDB" id="A0A0J6FVB8"/>
<comment type="caution">
    <text evidence="3">The sequence shown here is derived from an EMBL/GenBank/DDBJ whole genome shotgun (WGS) entry which is preliminary data.</text>
</comment>
<dbReference type="GO" id="GO:0004175">
    <property type="term" value="F:endopeptidase activity"/>
    <property type="evidence" value="ECO:0007669"/>
    <property type="project" value="UniProtKB-ARBA"/>
</dbReference>
<reference evidence="3" key="1">
    <citation type="submission" date="2015-06" db="EMBL/GenBank/DDBJ databases">
        <authorList>
            <person name="Liu B."/>
            <person name="Wang J."/>
            <person name="Zhu Y."/>
            <person name="Liu G."/>
            <person name="Chen Q."/>
            <person name="Zheng C."/>
            <person name="Che J."/>
            <person name="Ge C."/>
            <person name="Shi H."/>
            <person name="Pan Z."/>
            <person name="Liu X."/>
        </authorList>
    </citation>
    <scope>NUCLEOTIDE SEQUENCE [LARGE SCALE GENOMIC DNA]</scope>
    <source>
        <strain evidence="3">DSM 16346</strain>
    </source>
</reference>